<evidence type="ECO:0000256" key="1">
    <source>
        <dbReference type="ARBA" id="ARBA00004496"/>
    </source>
</evidence>
<dbReference type="Proteomes" id="UP001212411">
    <property type="component" value="Chromosome 2"/>
</dbReference>
<dbReference type="InterPro" id="IPR037039">
    <property type="entry name" value="CM_AroQ_sf_eucaryotic"/>
</dbReference>
<dbReference type="SUPFAM" id="SSF48600">
    <property type="entry name" value="Chorismate mutase II"/>
    <property type="match status" value="1"/>
</dbReference>
<keyword evidence="10" id="KW-0584">Phenylalanine biosynthesis</keyword>
<reference evidence="15 16" key="1">
    <citation type="journal article" date="2023" name="G3 (Bethesda)">
        <title>A high-quality reference genome for the fission yeast Schizosaccharomyces osmophilus.</title>
        <authorList>
            <person name="Jia G.S."/>
            <person name="Zhang W.C."/>
            <person name="Liang Y."/>
            <person name="Liu X.H."/>
            <person name="Rhind N."/>
            <person name="Pidoux A."/>
            <person name="Brysch-Herzberg M."/>
            <person name="Du L.L."/>
        </authorList>
    </citation>
    <scope>NUCLEOTIDE SEQUENCE [LARGE SCALE GENOMIC DNA]</scope>
    <source>
        <strain evidence="15 16">CBS 15793</strain>
    </source>
</reference>
<evidence type="ECO:0000256" key="6">
    <source>
        <dbReference type="ARBA" id="ARBA00022490"/>
    </source>
</evidence>
<dbReference type="PROSITE" id="PS51169">
    <property type="entry name" value="CHORISMATE_MUT_3"/>
    <property type="match status" value="1"/>
</dbReference>
<evidence type="ECO:0000256" key="3">
    <source>
        <dbReference type="ARBA" id="ARBA00011738"/>
    </source>
</evidence>
<dbReference type="EMBL" id="CP115612">
    <property type="protein sequence ID" value="WBW73072.1"/>
    <property type="molecule type" value="Genomic_DNA"/>
</dbReference>
<evidence type="ECO:0000256" key="4">
    <source>
        <dbReference type="ARBA" id="ARBA00012404"/>
    </source>
</evidence>
<dbReference type="KEGG" id="som:SOMG_03327"/>
<feature type="domain" description="Chorismate mutase" evidence="14">
    <location>
        <begin position="140"/>
        <end position="242"/>
    </location>
</feature>
<dbReference type="PANTHER" id="PTHR21145:SF12">
    <property type="entry name" value="CHORISMATE MUTASE"/>
    <property type="match status" value="1"/>
</dbReference>
<dbReference type="RefSeq" id="XP_056037315.1">
    <property type="nucleotide sequence ID" value="XM_056182118.1"/>
</dbReference>
<dbReference type="GO" id="GO:0005737">
    <property type="term" value="C:cytoplasm"/>
    <property type="evidence" value="ECO:0007669"/>
    <property type="project" value="UniProtKB-SubCell"/>
</dbReference>
<dbReference type="InterPro" id="IPR002701">
    <property type="entry name" value="CM_II_prokaryot"/>
</dbReference>
<protein>
    <recommendedName>
        <fullName evidence="5 13">Chorismate mutase</fullName>
        <ecNumber evidence="4 13">5.4.99.5</ecNumber>
    </recommendedName>
</protein>
<dbReference type="FunFam" id="1.10.590.10:FF:000002">
    <property type="entry name" value="Chorismate mutase"/>
    <property type="match status" value="1"/>
</dbReference>
<dbReference type="GO" id="GO:0004106">
    <property type="term" value="F:chorismate mutase activity"/>
    <property type="evidence" value="ECO:0007669"/>
    <property type="project" value="UniProtKB-UniRule"/>
</dbReference>
<evidence type="ECO:0000256" key="10">
    <source>
        <dbReference type="ARBA" id="ARBA00023222"/>
    </source>
</evidence>
<keyword evidence="11 13" id="KW-0413">Isomerase</keyword>
<evidence type="ECO:0000256" key="8">
    <source>
        <dbReference type="ARBA" id="ARBA00022605"/>
    </source>
</evidence>
<evidence type="ECO:0000259" key="14">
    <source>
        <dbReference type="Pfam" id="PF01817"/>
    </source>
</evidence>
<comment type="pathway">
    <text evidence="2">Metabolic intermediate biosynthesis; prephenate biosynthesis; prephenate from chorismate: step 1/1.</text>
</comment>
<evidence type="ECO:0000256" key="7">
    <source>
        <dbReference type="ARBA" id="ARBA00022498"/>
    </source>
</evidence>
<evidence type="ECO:0000256" key="2">
    <source>
        <dbReference type="ARBA" id="ARBA00004817"/>
    </source>
</evidence>
<dbReference type="GO" id="GO:0006571">
    <property type="term" value="P:tyrosine biosynthetic process"/>
    <property type="evidence" value="ECO:0007669"/>
    <property type="project" value="UniProtKB-KW"/>
</dbReference>
<dbReference type="GeneID" id="80876807"/>
<dbReference type="GO" id="GO:0046417">
    <property type="term" value="P:chorismate metabolic process"/>
    <property type="evidence" value="ECO:0007669"/>
    <property type="project" value="InterPro"/>
</dbReference>
<dbReference type="Gene3D" id="1.10.590.10">
    <property type="entry name" value="Chorismate mutase, AroQ class superfamily, eukaryotic"/>
    <property type="match status" value="1"/>
</dbReference>
<comment type="catalytic activity">
    <reaction evidence="12">
        <text>chorismate = prephenate</text>
        <dbReference type="Rhea" id="RHEA:13897"/>
        <dbReference type="ChEBI" id="CHEBI:29748"/>
        <dbReference type="ChEBI" id="CHEBI:29934"/>
        <dbReference type="EC" id="5.4.99.5"/>
    </reaction>
    <physiologicalReaction direction="left-to-right" evidence="12">
        <dbReference type="Rhea" id="RHEA:13898"/>
    </physiologicalReaction>
</comment>
<keyword evidence="7" id="KW-0827">Tyrosine biosynthesis</keyword>
<evidence type="ECO:0000313" key="16">
    <source>
        <dbReference type="Proteomes" id="UP001212411"/>
    </source>
</evidence>
<evidence type="ECO:0000256" key="11">
    <source>
        <dbReference type="ARBA" id="ARBA00023235"/>
    </source>
</evidence>
<evidence type="ECO:0000256" key="13">
    <source>
        <dbReference type="PIRNR" id="PIRNR017318"/>
    </source>
</evidence>
<dbReference type="Pfam" id="PF01817">
    <property type="entry name" value="CM_2"/>
    <property type="match status" value="1"/>
</dbReference>
<dbReference type="PANTHER" id="PTHR21145">
    <property type="entry name" value="CHORISMATE MUTASE"/>
    <property type="match status" value="1"/>
</dbReference>
<dbReference type="EC" id="5.4.99.5" evidence="4 13"/>
<dbReference type="PIRSF" id="PIRSF017318">
    <property type="entry name" value="Chor_mut_AroQ_eu"/>
    <property type="match status" value="1"/>
</dbReference>
<dbReference type="InterPro" id="IPR008238">
    <property type="entry name" value="Chorismate_mutase_AroQ_euk"/>
</dbReference>
<keyword evidence="16" id="KW-1185">Reference proteome</keyword>
<evidence type="ECO:0000313" key="15">
    <source>
        <dbReference type="EMBL" id="WBW73072.1"/>
    </source>
</evidence>
<comment type="subunit">
    <text evidence="3">Homodimer.</text>
</comment>
<dbReference type="AlphaFoldDB" id="A0AAE9WB39"/>
<accession>A0AAE9WB39</accession>
<proteinExistence type="predicted"/>
<evidence type="ECO:0000256" key="5">
    <source>
        <dbReference type="ARBA" id="ARBA00020296"/>
    </source>
</evidence>
<keyword evidence="9 13" id="KW-0057">Aromatic amino acid biosynthesis</keyword>
<comment type="subcellular location">
    <subcellularLocation>
        <location evidence="1">Cytoplasm</location>
    </subcellularLocation>
</comment>
<dbReference type="GO" id="GO:0009094">
    <property type="term" value="P:L-phenylalanine biosynthetic process"/>
    <property type="evidence" value="ECO:0007669"/>
    <property type="project" value="UniProtKB-KW"/>
</dbReference>
<gene>
    <name evidence="15" type="primary">aro7</name>
    <name evidence="15" type="ORF">SOMG_03327</name>
</gene>
<organism evidence="15 16">
    <name type="scientific">Schizosaccharomyces osmophilus</name>
    <dbReference type="NCBI Taxonomy" id="2545709"/>
    <lineage>
        <taxon>Eukaryota</taxon>
        <taxon>Fungi</taxon>
        <taxon>Dikarya</taxon>
        <taxon>Ascomycota</taxon>
        <taxon>Taphrinomycotina</taxon>
        <taxon>Schizosaccharomycetes</taxon>
        <taxon>Schizosaccharomycetales</taxon>
        <taxon>Schizosaccharomycetaceae</taxon>
        <taxon>Schizosaccharomyces</taxon>
    </lineage>
</organism>
<keyword evidence="6" id="KW-0963">Cytoplasm</keyword>
<evidence type="ECO:0000256" key="9">
    <source>
        <dbReference type="ARBA" id="ARBA00023141"/>
    </source>
</evidence>
<sequence length="252" mass="29148">MSVVNEKLKLENIRSALIRQEDTIVFDFLERAQFPVNEKVYKEGSEGCLNLQQTDKSFLEFLLHEEEKLYSLVRRYASPEEYPFTSDLPEPILPDFKKPFPLHRNEVNVNAEIYDYYVKEIVPKICANGNDSDNFGSTAVSDIRCLQSLSRRIHYGKFVAEAKFLANPEKYKKLIEARDSEGIINAIVDPVQEGRVLQRLHYKALTYGRDSADPTKPTDKINADTVVSIYKEYVIPMTKKVEIDYLLNRLKD</sequence>
<keyword evidence="8 13" id="KW-0028">Amino-acid biosynthesis</keyword>
<dbReference type="NCBIfam" id="TIGR01802">
    <property type="entry name" value="CM_pl-yst"/>
    <property type="match status" value="1"/>
</dbReference>
<evidence type="ECO:0000256" key="12">
    <source>
        <dbReference type="ARBA" id="ARBA00023979"/>
    </source>
</evidence>
<dbReference type="InterPro" id="IPR036263">
    <property type="entry name" value="Chorismate_II_sf"/>
</dbReference>
<name>A0AAE9WB39_9SCHI</name>